<dbReference type="Pfam" id="PF00144">
    <property type="entry name" value="Beta-lactamase"/>
    <property type="match status" value="1"/>
</dbReference>
<proteinExistence type="predicted"/>
<dbReference type="InterPro" id="IPR012338">
    <property type="entry name" value="Beta-lactam/transpept-like"/>
</dbReference>
<dbReference type="SUPFAM" id="SSF56601">
    <property type="entry name" value="beta-lactamase/transpeptidase-like"/>
    <property type="match status" value="1"/>
</dbReference>
<keyword evidence="1" id="KW-0472">Membrane</keyword>
<dbReference type="PANTHER" id="PTHR43283:SF3">
    <property type="entry name" value="BETA-LACTAMASE FAMILY PROTEIN (AFU_ORTHOLOGUE AFUA_5G07500)"/>
    <property type="match status" value="1"/>
</dbReference>
<feature type="domain" description="Beta-lactamase-related" evidence="2">
    <location>
        <begin position="77"/>
        <end position="320"/>
    </location>
</feature>
<keyword evidence="1" id="KW-1133">Transmembrane helix</keyword>
<evidence type="ECO:0000313" key="3">
    <source>
        <dbReference type="EMBL" id="CAD8504320.1"/>
    </source>
</evidence>
<keyword evidence="1" id="KW-0812">Transmembrane</keyword>
<gene>
    <name evidence="3" type="ORF">HPHI1048_LOCUS21468</name>
</gene>
<evidence type="ECO:0000259" key="2">
    <source>
        <dbReference type="Pfam" id="PF00144"/>
    </source>
</evidence>
<name>A0A7S0NB08_9CRYP</name>
<accession>A0A7S0NB08</accession>
<dbReference type="AlphaFoldDB" id="A0A7S0NB08"/>
<dbReference type="PANTHER" id="PTHR43283">
    <property type="entry name" value="BETA-LACTAMASE-RELATED"/>
    <property type="match status" value="1"/>
</dbReference>
<dbReference type="Gene3D" id="3.40.710.10">
    <property type="entry name" value="DD-peptidase/beta-lactamase superfamily"/>
    <property type="match status" value="1"/>
</dbReference>
<dbReference type="InterPro" id="IPR050789">
    <property type="entry name" value="Diverse_Enzym_Activities"/>
</dbReference>
<dbReference type="EMBL" id="HBEO01031673">
    <property type="protein sequence ID" value="CAD8504320.1"/>
    <property type="molecule type" value="Transcribed_RNA"/>
</dbReference>
<dbReference type="InterPro" id="IPR001466">
    <property type="entry name" value="Beta-lactam-related"/>
</dbReference>
<organism evidence="3">
    <name type="scientific">Hanusia phi</name>
    <dbReference type="NCBI Taxonomy" id="3032"/>
    <lineage>
        <taxon>Eukaryota</taxon>
        <taxon>Cryptophyceae</taxon>
        <taxon>Pyrenomonadales</taxon>
        <taxon>Geminigeraceae</taxon>
        <taxon>Hanusia</taxon>
    </lineage>
</organism>
<reference evidence="3" key="1">
    <citation type="submission" date="2021-01" db="EMBL/GenBank/DDBJ databases">
        <authorList>
            <person name="Corre E."/>
            <person name="Pelletier E."/>
            <person name="Niang G."/>
            <person name="Scheremetjew M."/>
            <person name="Finn R."/>
            <person name="Kale V."/>
            <person name="Holt S."/>
            <person name="Cochrane G."/>
            <person name="Meng A."/>
            <person name="Brown T."/>
            <person name="Cohen L."/>
        </authorList>
    </citation>
    <scope>NUCLEOTIDE SEQUENCE</scope>
    <source>
        <strain evidence="3">CCMP325</strain>
    </source>
</reference>
<protein>
    <recommendedName>
        <fullName evidence="2">Beta-lactamase-related domain-containing protein</fullName>
    </recommendedName>
</protein>
<evidence type="ECO:0000256" key="1">
    <source>
        <dbReference type="SAM" id="Phobius"/>
    </source>
</evidence>
<feature type="transmembrane region" description="Helical" evidence="1">
    <location>
        <begin position="34"/>
        <end position="53"/>
    </location>
</feature>
<sequence>MMDFVSSVRKGYSRWDHNADVPGSSKSTRLLKQAGCIAVFVAIFSVIVLPLLVGSKAWRTNPDPCKVWEEVRGLLSEHDNVSVIVGNGGGDRLIFSRGKASPPPSAILPVASASKWITATIVLKLVDRGDLSLDDKPSRYLDFWKPAPNDKRSGVELRHLLSFTSGLVEGGSLRCSAGSDDLPACARQIYEANSNMSNAPGDGIYYSGNHLVVAVAMAETKTGRSLNQLLQTLVIQQLGLHEQVHFSSKPFGLNPSGSLMISAIDYGVFLRTLLSKKDGFLSPRAYGQMLTPWTKNASKMSTLAPYIEGRAWEYGLGHWIECFDELSSDNRSIACPNASIQSSIGAFGFYPVLEAVVQGSDPHDHYLIISPQVPTSDFSKNYMLPSVLLHEQVRSQVRQVVSTLDLRGKTSAVCEERLD</sequence>